<protein>
    <submittedName>
        <fullName evidence="1">Uncharacterized protein</fullName>
    </submittedName>
</protein>
<dbReference type="Proteomes" id="UP001391051">
    <property type="component" value="Unassembled WGS sequence"/>
</dbReference>
<reference evidence="1 2" key="1">
    <citation type="submission" date="2023-01" db="EMBL/GenBank/DDBJ databases">
        <title>Analysis of 21 Apiospora genomes using comparative genomics revels a genus with tremendous synthesis potential of carbohydrate active enzymes and secondary metabolites.</title>
        <authorList>
            <person name="Sorensen T."/>
        </authorList>
    </citation>
    <scope>NUCLEOTIDE SEQUENCE [LARGE SCALE GENOMIC DNA]</scope>
    <source>
        <strain evidence="1 2">CBS 24483</strain>
    </source>
</reference>
<evidence type="ECO:0000313" key="2">
    <source>
        <dbReference type="Proteomes" id="UP001391051"/>
    </source>
</evidence>
<proteinExistence type="predicted"/>
<comment type="caution">
    <text evidence="1">The sequence shown here is derived from an EMBL/GenBank/DDBJ whole genome shotgun (WGS) entry which is preliminary data.</text>
</comment>
<evidence type="ECO:0000313" key="1">
    <source>
        <dbReference type="EMBL" id="KAK7956995.1"/>
    </source>
</evidence>
<dbReference type="EMBL" id="JAQQWE010000004">
    <property type="protein sequence ID" value="KAK7956995.1"/>
    <property type="molecule type" value="Genomic_DNA"/>
</dbReference>
<organism evidence="1 2">
    <name type="scientific">Apiospora aurea</name>
    <dbReference type="NCBI Taxonomy" id="335848"/>
    <lineage>
        <taxon>Eukaryota</taxon>
        <taxon>Fungi</taxon>
        <taxon>Dikarya</taxon>
        <taxon>Ascomycota</taxon>
        <taxon>Pezizomycotina</taxon>
        <taxon>Sordariomycetes</taxon>
        <taxon>Xylariomycetidae</taxon>
        <taxon>Amphisphaeriales</taxon>
        <taxon>Apiosporaceae</taxon>
        <taxon>Apiospora</taxon>
    </lineage>
</organism>
<keyword evidence="2" id="KW-1185">Reference proteome</keyword>
<dbReference type="GeneID" id="92075501"/>
<sequence>MGSVAVHADTNISSKSLNEKAVGTDGDQHESLLEQLSSHLLLTLSDDEIAAINEGLASARVLGIHLGRRHADYGEEAELDSAVASLLDLTDEMGHVLLRRQTQGFLELECVPVGWGKALSSHLERHDLGEGFASIVFGLDSDGAQHPDSFSRQLSGFSFEIVLEPFAVQSMSEIISLQDRRHLGANCDWR</sequence>
<dbReference type="RefSeq" id="XP_066702301.1">
    <property type="nucleotide sequence ID" value="XM_066842439.1"/>
</dbReference>
<name>A0ABR1QK00_9PEZI</name>
<gene>
    <name evidence="1" type="ORF">PG986_006217</name>
</gene>
<accession>A0ABR1QK00</accession>